<feature type="region of interest" description="Disordered" evidence="1">
    <location>
        <begin position="323"/>
        <end position="342"/>
    </location>
</feature>
<feature type="compositionally biased region" description="Polar residues" evidence="1">
    <location>
        <begin position="113"/>
        <end position="124"/>
    </location>
</feature>
<organism evidence="2 3">
    <name type="scientific">Ascobolus immersus RN42</name>
    <dbReference type="NCBI Taxonomy" id="1160509"/>
    <lineage>
        <taxon>Eukaryota</taxon>
        <taxon>Fungi</taxon>
        <taxon>Dikarya</taxon>
        <taxon>Ascomycota</taxon>
        <taxon>Pezizomycotina</taxon>
        <taxon>Pezizomycetes</taxon>
        <taxon>Pezizales</taxon>
        <taxon>Ascobolaceae</taxon>
        <taxon>Ascobolus</taxon>
    </lineage>
</organism>
<feature type="compositionally biased region" description="Polar residues" evidence="1">
    <location>
        <begin position="323"/>
        <end position="337"/>
    </location>
</feature>
<feature type="compositionally biased region" description="Polar residues" evidence="1">
    <location>
        <begin position="166"/>
        <end position="189"/>
    </location>
</feature>
<feature type="compositionally biased region" description="Basic and acidic residues" evidence="1">
    <location>
        <begin position="1"/>
        <end position="11"/>
    </location>
</feature>
<accession>A0A3N4HGA6</accession>
<feature type="region of interest" description="Disordered" evidence="1">
    <location>
        <begin position="1"/>
        <end position="231"/>
    </location>
</feature>
<reference evidence="2 3" key="1">
    <citation type="journal article" date="2018" name="Nat. Ecol. Evol.">
        <title>Pezizomycetes genomes reveal the molecular basis of ectomycorrhizal truffle lifestyle.</title>
        <authorList>
            <person name="Murat C."/>
            <person name="Payen T."/>
            <person name="Noel B."/>
            <person name="Kuo A."/>
            <person name="Morin E."/>
            <person name="Chen J."/>
            <person name="Kohler A."/>
            <person name="Krizsan K."/>
            <person name="Balestrini R."/>
            <person name="Da Silva C."/>
            <person name="Montanini B."/>
            <person name="Hainaut M."/>
            <person name="Levati E."/>
            <person name="Barry K.W."/>
            <person name="Belfiori B."/>
            <person name="Cichocki N."/>
            <person name="Clum A."/>
            <person name="Dockter R.B."/>
            <person name="Fauchery L."/>
            <person name="Guy J."/>
            <person name="Iotti M."/>
            <person name="Le Tacon F."/>
            <person name="Lindquist E.A."/>
            <person name="Lipzen A."/>
            <person name="Malagnac F."/>
            <person name="Mello A."/>
            <person name="Molinier V."/>
            <person name="Miyauchi S."/>
            <person name="Poulain J."/>
            <person name="Riccioni C."/>
            <person name="Rubini A."/>
            <person name="Sitrit Y."/>
            <person name="Splivallo R."/>
            <person name="Traeger S."/>
            <person name="Wang M."/>
            <person name="Zifcakova L."/>
            <person name="Wipf D."/>
            <person name="Zambonelli A."/>
            <person name="Paolocci F."/>
            <person name="Nowrousian M."/>
            <person name="Ottonello S."/>
            <person name="Baldrian P."/>
            <person name="Spatafora J.W."/>
            <person name="Henrissat B."/>
            <person name="Nagy L.G."/>
            <person name="Aury J.M."/>
            <person name="Wincker P."/>
            <person name="Grigoriev I.V."/>
            <person name="Bonfante P."/>
            <person name="Martin F.M."/>
        </authorList>
    </citation>
    <scope>NUCLEOTIDE SEQUENCE [LARGE SCALE GENOMIC DNA]</scope>
    <source>
        <strain evidence="2 3">RN42</strain>
    </source>
</reference>
<feature type="compositionally biased region" description="Polar residues" evidence="1">
    <location>
        <begin position="12"/>
        <end position="21"/>
    </location>
</feature>
<evidence type="ECO:0000256" key="1">
    <source>
        <dbReference type="SAM" id="MobiDB-lite"/>
    </source>
</evidence>
<feature type="compositionally biased region" description="Polar residues" evidence="1">
    <location>
        <begin position="522"/>
        <end position="537"/>
    </location>
</feature>
<proteinExistence type="predicted"/>
<evidence type="ECO:0000313" key="3">
    <source>
        <dbReference type="Proteomes" id="UP000275078"/>
    </source>
</evidence>
<dbReference type="AlphaFoldDB" id="A0A3N4HGA6"/>
<feature type="compositionally biased region" description="Basic and acidic residues" evidence="1">
    <location>
        <begin position="206"/>
        <end position="220"/>
    </location>
</feature>
<name>A0A3N4HGA6_ASCIM</name>
<feature type="region of interest" description="Disordered" evidence="1">
    <location>
        <begin position="348"/>
        <end position="459"/>
    </location>
</feature>
<sequence length="581" mass="63951">MDLVDKSKSSDETTTMEQPQPKSVELSAPAKGLPRIENATPDKTPDLEEKEYEPESRSSHGQGQEDHLHTSTDPQDFKDWQQEPETYGSGGRTGMESKPLSFPNRESDEYDDNSVTPTADQSAHSKPDGPPSHRYGHLNPYIYKQSSSAYHNRPAKSENGARYPPSNFSPSLAARSSSQVPYQTSTRSHTFPVPPSSVYAPPPPRLSRDVSDKTERRQTDDYLPEEQSYGRGRAFSLAESQAYMQSLQRLPTSAGPVREQDVQANQPVRYYTVPSLNSNQPVRYPTRPGVQSFPVTRHEQGYAPSQRTHLWNQYPPGEAFSVQSQPIWQSTPSSSVRTGGDHATVYEIGPSAERRNANRGGPAQSRNFPSSEDSQPGLATLQDSLSRDFRMSSQPPPPLSQFGSGPGTNGLSIRPPDQNQLPPEYQLRRLPSSEEIVYESPSDYQSEKSSNRATSHTTSSFARHSLYDSTLYAHHPQPNCGCKHSCPLTRDPGILVGKAAVMDEQSITKEVEHEQAKIVHSTGVQTEPSSRDSSNPPIGQILASAKPSFIASIYRSLKKCPATALSAFTGLGPRSRSVGTE</sequence>
<feature type="region of interest" description="Disordered" evidence="1">
    <location>
        <begin position="517"/>
        <end position="540"/>
    </location>
</feature>
<dbReference type="EMBL" id="ML119833">
    <property type="protein sequence ID" value="RPA73125.1"/>
    <property type="molecule type" value="Genomic_DNA"/>
</dbReference>
<keyword evidence="3" id="KW-1185">Reference proteome</keyword>
<gene>
    <name evidence="2" type="ORF">BJ508DRAFT_366902</name>
</gene>
<feature type="region of interest" description="Disordered" evidence="1">
    <location>
        <begin position="271"/>
        <end position="293"/>
    </location>
</feature>
<feature type="compositionally biased region" description="Pro residues" evidence="1">
    <location>
        <begin position="192"/>
        <end position="205"/>
    </location>
</feature>
<feature type="compositionally biased region" description="Basic and acidic residues" evidence="1">
    <location>
        <begin position="43"/>
        <end position="81"/>
    </location>
</feature>
<evidence type="ECO:0000313" key="2">
    <source>
        <dbReference type="EMBL" id="RPA73125.1"/>
    </source>
</evidence>
<dbReference type="Proteomes" id="UP000275078">
    <property type="component" value="Unassembled WGS sequence"/>
</dbReference>
<protein>
    <submittedName>
        <fullName evidence="2">Uncharacterized protein</fullName>
    </submittedName>
</protein>
<feature type="compositionally biased region" description="Polar residues" evidence="1">
    <location>
        <begin position="364"/>
        <end position="374"/>
    </location>
</feature>